<accession>A0A9D9INL1</accession>
<reference evidence="1" key="2">
    <citation type="journal article" date="2021" name="PeerJ">
        <title>Extensive microbial diversity within the chicken gut microbiome revealed by metagenomics and culture.</title>
        <authorList>
            <person name="Gilroy R."/>
            <person name="Ravi A."/>
            <person name="Getino M."/>
            <person name="Pursley I."/>
            <person name="Horton D.L."/>
            <person name="Alikhan N.F."/>
            <person name="Baker D."/>
            <person name="Gharbi K."/>
            <person name="Hall N."/>
            <person name="Watson M."/>
            <person name="Adriaenssens E.M."/>
            <person name="Foster-Nyarko E."/>
            <person name="Jarju S."/>
            <person name="Secka A."/>
            <person name="Antonio M."/>
            <person name="Oren A."/>
            <person name="Chaudhuri R.R."/>
            <person name="La Ragione R."/>
            <person name="Hildebrand F."/>
            <person name="Pallen M.J."/>
        </authorList>
    </citation>
    <scope>NUCLEOTIDE SEQUENCE</scope>
    <source>
        <strain evidence="1">6919</strain>
    </source>
</reference>
<evidence type="ECO:0000313" key="1">
    <source>
        <dbReference type="EMBL" id="MBO8475575.1"/>
    </source>
</evidence>
<gene>
    <name evidence="1" type="ORF">IAB88_01120</name>
</gene>
<dbReference type="SUPFAM" id="SSF53756">
    <property type="entry name" value="UDP-Glycosyltransferase/glycogen phosphorylase"/>
    <property type="match status" value="1"/>
</dbReference>
<dbReference type="Proteomes" id="UP000823598">
    <property type="component" value="Unassembled WGS sequence"/>
</dbReference>
<organism evidence="1 2">
    <name type="scientific">Candidatus Limisoma faecipullorum</name>
    <dbReference type="NCBI Taxonomy" id="2840854"/>
    <lineage>
        <taxon>Bacteria</taxon>
        <taxon>Pseudomonadati</taxon>
        <taxon>Bacteroidota</taxon>
        <taxon>Bacteroidia</taxon>
        <taxon>Bacteroidales</taxon>
        <taxon>Candidatus Limisoma</taxon>
    </lineage>
</organism>
<proteinExistence type="predicted"/>
<protein>
    <submittedName>
        <fullName evidence="1">Glycosyltransferase family 1 protein</fullName>
    </submittedName>
</protein>
<comment type="caution">
    <text evidence="1">The sequence shown here is derived from an EMBL/GenBank/DDBJ whole genome shotgun (WGS) entry which is preliminary data.</text>
</comment>
<dbReference type="EMBL" id="JADIMC010000014">
    <property type="protein sequence ID" value="MBO8475575.1"/>
    <property type="molecule type" value="Genomic_DNA"/>
</dbReference>
<sequence length="366" mass="42497">MRVLLLGEYSNVHWTLSEGLRALGHEVCVVSNGDFWKNYQRDISLVRNTASKMGTLSYFAKVIAALSRMRGYDVVQLINPMFLELKAERIWPVYRYLRRNNGKLFLGAFGMDYYWVNVCRTTNTFRYSDFNFGDRLRDDAIAMREVVDWIGTEKGELNQAIASDCDGIIAGLYEYYECYRLSFSEKTVFIPFPINVDKIKFIAPPVGDKVRFFIGVQKERGVYKGTDVMLRALERVYEKYPDKCEIVKAESVPYPLYCTMMDSSNVLLDQLYSYTPAMNGLLAMAKGLVLVGGGEEENYDILGEKEMRPIVNVLPDEGDVYHKLEQLVLHPEMIVKMSRDSRSYIEKYHDYRKVAERYVEFWNECK</sequence>
<name>A0A9D9INL1_9BACT</name>
<dbReference type="AlphaFoldDB" id="A0A9D9INL1"/>
<reference evidence="1" key="1">
    <citation type="submission" date="2020-10" db="EMBL/GenBank/DDBJ databases">
        <authorList>
            <person name="Gilroy R."/>
        </authorList>
    </citation>
    <scope>NUCLEOTIDE SEQUENCE</scope>
    <source>
        <strain evidence="1">6919</strain>
    </source>
</reference>
<evidence type="ECO:0000313" key="2">
    <source>
        <dbReference type="Proteomes" id="UP000823598"/>
    </source>
</evidence>